<gene>
    <name evidence="6" type="ORF">SAMN05892877_10976</name>
</gene>
<keyword evidence="2" id="KW-0175">Coiled coil</keyword>
<dbReference type="InterPro" id="IPR058792">
    <property type="entry name" value="Beta-barrel_RND_2"/>
</dbReference>
<dbReference type="OrthoDB" id="7422354at2"/>
<evidence type="ECO:0000256" key="3">
    <source>
        <dbReference type="SAM" id="SignalP"/>
    </source>
</evidence>
<evidence type="ECO:0000259" key="4">
    <source>
        <dbReference type="Pfam" id="PF25954"/>
    </source>
</evidence>
<feature type="chain" id="PRO_5013058050" evidence="3">
    <location>
        <begin position="23"/>
        <end position="399"/>
    </location>
</feature>
<dbReference type="PANTHER" id="PTHR30469:SF15">
    <property type="entry name" value="HLYD FAMILY OF SECRETION PROTEINS"/>
    <property type="match status" value="1"/>
</dbReference>
<feature type="domain" description="YknX-like C-terminal permuted SH3-like" evidence="5">
    <location>
        <begin position="321"/>
        <end position="387"/>
    </location>
</feature>
<evidence type="ECO:0000313" key="7">
    <source>
        <dbReference type="Proteomes" id="UP000219167"/>
    </source>
</evidence>
<dbReference type="Proteomes" id="UP000219167">
    <property type="component" value="Unassembled WGS sequence"/>
</dbReference>
<dbReference type="RefSeq" id="WP_097140671.1">
    <property type="nucleotide sequence ID" value="NZ_OBQD01000009.1"/>
</dbReference>
<feature type="coiled-coil region" evidence="2">
    <location>
        <begin position="116"/>
        <end position="150"/>
    </location>
</feature>
<dbReference type="NCBIfam" id="TIGR01730">
    <property type="entry name" value="RND_mfp"/>
    <property type="match status" value="1"/>
</dbReference>
<protein>
    <submittedName>
        <fullName evidence="6">HlyD family secretion protein</fullName>
    </submittedName>
</protein>
<evidence type="ECO:0000256" key="1">
    <source>
        <dbReference type="ARBA" id="ARBA00009477"/>
    </source>
</evidence>
<evidence type="ECO:0000313" key="6">
    <source>
        <dbReference type="EMBL" id="SOC41711.1"/>
    </source>
</evidence>
<dbReference type="PANTHER" id="PTHR30469">
    <property type="entry name" value="MULTIDRUG RESISTANCE PROTEIN MDTA"/>
    <property type="match status" value="1"/>
</dbReference>
<reference evidence="6 7" key="1">
    <citation type="submission" date="2017-08" db="EMBL/GenBank/DDBJ databases">
        <authorList>
            <person name="de Groot N.N."/>
        </authorList>
    </citation>
    <scope>NUCLEOTIDE SEQUENCE [LARGE SCALE GENOMIC DNA]</scope>
    <source>
        <strain evidence="6 7">JC85</strain>
    </source>
</reference>
<evidence type="ECO:0000256" key="2">
    <source>
        <dbReference type="SAM" id="Coils"/>
    </source>
</evidence>
<dbReference type="Gene3D" id="2.40.50.100">
    <property type="match status" value="1"/>
</dbReference>
<feature type="signal peptide" evidence="3">
    <location>
        <begin position="1"/>
        <end position="22"/>
    </location>
</feature>
<name>A0A285UNA5_9HYPH</name>
<organism evidence="6 7">
    <name type="scientific">Rhizobium subbaraonis</name>
    <dbReference type="NCBI Taxonomy" id="908946"/>
    <lineage>
        <taxon>Bacteria</taxon>
        <taxon>Pseudomonadati</taxon>
        <taxon>Pseudomonadota</taxon>
        <taxon>Alphaproteobacteria</taxon>
        <taxon>Hyphomicrobiales</taxon>
        <taxon>Rhizobiaceae</taxon>
        <taxon>Rhizobium/Agrobacterium group</taxon>
        <taxon>Rhizobium</taxon>
    </lineage>
</organism>
<dbReference type="SUPFAM" id="SSF111369">
    <property type="entry name" value="HlyD-like secretion proteins"/>
    <property type="match status" value="1"/>
</dbReference>
<dbReference type="AlphaFoldDB" id="A0A285UNA5"/>
<accession>A0A285UNA5</accession>
<dbReference type="InterPro" id="IPR058637">
    <property type="entry name" value="YknX-like_C"/>
</dbReference>
<dbReference type="GO" id="GO:0015562">
    <property type="term" value="F:efflux transmembrane transporter activity"/>
    <property type="evidence" value="ECO:0007669"/>
    <property type="project" value="TreeGrafter"/>
</dbReference>
<comment type="similarity">
    <text evidence="1">Belongs to the membrane fusion protein (MFP) (TC 8.A.1) family.</text>
</comment>
<dbReference type="InterPro" id="IPR006143">
    <property type="entry name" value="RND_pump_MFP"/>
</dbReference>
<evidence type="ECO:0000259" key="5">
    <source>
        <dbReference type="Pfam" id="PF25989"/>
    </source>
</evidence>
<dbReference type="Gene3D" id="1.10.287.470">
    <property type="entry name" value="Helix hairpin bin"/>
    <property type="match status" value="1"/>
</dbReference>
<keyword evidence="7" id="KW-1185">Reference proteome</keyword>
<dbReference type="Pfam" id="PF25954">
    <property type="entry name" value="Beta-barrel_RND_2"/>
    <property type="match status" value="1"/>
</dbReference>
<proteinExistence type="inferred from homology"/>
<dbReference type="EMBL" id="OBQD01000009">
    <property type="protein sequence ID" value="SOC41711.1"/>
    <property type="molecule type" value="Genomic_DNA"/>
</dbReference>
<sequence length="399" mass="41515">MALGLKYVLCLSVALTSVTSLAAATLAADGAPVTEETQTLPVIVVTAAEERTIVDRVIATGTIQAVEEVYVAPLVDGLSIRSLGADVADRVKEGDTLATLNDDALVLENSRLAAMRAKAEASVAQMRAQLVEAKANAEEAGKARERADRLVTSGATSQAVFDQATAGAKAAISRVTSAEQAISVSQAEIKVMDAQIADIDLKLARTAVKAPVSGVIASRTAKIGSIAMGASQPLFSIIRDGEIELKADVSESSILKLAVGQKAIVTLAGGSDRLRGSIRLVEPTLNNDTRLGRVYIKLDEPEKARVGMFASAEIIVEERKGLVLPLSAVTTSQEGTVARKVENGVVRLVKIETGIQDGQVIEIASGLQAGDEVVAKAGAYVRDGDRIRPVKADASGAVK</sequence>
<feature type="domain" description="CusB-like beta-barrel" evidence="4">
    <location>
        <begin position="245"/>
        <end position="314"/>
    </location>
</feature>
<dbReference type="Pfam" id="PF25989">
    <property type="entry name" value="YknX_C"/>
    <property type="match status" value="1"/>
</dbReference>
<keyword evidence="3" id="KW-0732">Signal</keyword>
<dbReference type="Gene3D" id="2.40.30.170">
    <property type="match status" value="1"/>
</dbReference>
<dbReference type="GO" id="GO:1990281">
    <property type="term" value="C:efflux pump complex"/>
    <property type="evidence" value="ECO:0007669"/>
    <property type="project" value="TreeGrafter"/>
</dbReference>
<dbReference type="Gene3D" id="2.40.420.20">
    <property type="match status" value="1"/>
</dbReference>